<keyword evidence="2" id="KW-1133">Transmembrane helix</keyword>
<keyword evidence="2" id="KW-0812">Transmembrane</keyword>
<sequence>MKLLQWILKILRKLCNGAPLRYVLALYSFICRRGRSSKRTSVEKSTPDLSSNYQGAQDTSSKPISIPHTTSITVCASHLPDTSSLHPYPFSGPNASASSQEIRVHSSVDLRRVSNSNLSGHLTVRNGSNPTHIHIPTAFGGSRPNSLHGGRRPSSFHGQLSVSRPHSIYTKGSGSQLSIPSITVDQGLNEDAFDTAPMHTTSPVQEEPPFTLNTGNEVFNEISQEYGEFHAISPGQHSRYERGIYVTREYTYPTIPPLTYSFQTYVNNSEVIPVGWKKLVHPEGACYYVYGEKKYWTDANIMDEMMRDRVMSCIHDFEDFIRSQSIQLSSDVNIVFDIQRNDEDLYCGYYIVDHCTRSVFWLDTFEAQWFPVWFEVEGVTSLAHIQHEIISQYWFHCSLYPHSLPLSLENVDELRDILLYNISDIMTSDTSTVPYPLSELKDMMLLANNIRKNPGALGGVSTFARLMYIFAEQRFLNFASTPSARLDRNRSIYHPPDQAETYPWLMRVLSPALFSAPNLYYRSINKIWVDNLLHEAAWADFINTMNEEWQQLILFNTVLLNANVAFLAIQSIDNASGSPGRSPAQIASFLSIVASFGSIILGLVLARKHRAKAKATATDAAQFLRSWMRHQLGIATLAVLYSVPYALLMWGVICFLVAFSFMCYSNSDILVRLIMSGAWLIVAILGFWCLAALASWDERLGNDKSFWEFVHGLLSYIILGPFMLVKAVIDMTNQCWRSIRSKSPRLQEPEQRSIELNARKSSMGTVVELWRKSSLFSRTDDNDKKERRATDDTVVEV</sequence>
<evidence type="ECO:0000256" key="1">
    <source>
        <dbReference type="SAM" id="MobiDB-lite"/>
    </source>
</evidence>
<comment type="caution">
    <text evidence="3">The sequence shown here is derived from an EMBL/GenBank/DDBJ whole genome shotgun (WGS) entry which is preliminary data.</text>
</comment>
<keyword evidence="4" id="KW-1185">Reference proteome</keyword>
<evidence type="ECO:0000313" key="3">
    <source>
        <dbReference type="EMBL" id="KAF9078744.1"/>
    </source>
</evidence>
<feature type="region of interest" description="Disordered" evidence="1">
    <location>
        <begin position="40"/>
        <end position="65"/>
    </location>
</feature>
<reference evidence="3" key="1">
    <citation type="submission" date="2020-11" db="EMBL/GenBank/DDBJ databases">
        <authorList>
            <consortium name="DOE Joint Genome Institute"/>
            <person name="Ahrendt S."/>
            <person name="Riley R."/>
            <person name="Andreopoulos W."/>
            <person name="Labutti K."/>
            <person name="Pangilinan J."/>
            <person name="Ruiz-Duenas F.J."/>
            <person name="Barrasa J.M."/>
            <person name="Sanchez-Garcia M."/>
            <person name="Camarero S."/>
            <person name="Miyauchi S."/>
            <person name="Serrano A."/>
            <person name="Linde D."/>
            <person name="Babiker R."/>
            <person name="Drula E."/>
            <person name="Ayuso-Fernandez I."/>
            <person name="Pacheco R."/>
            <person name="Padilla G."/>
            <person name="Ferreira P."/>
            <person name="Barriuso J."/>
            <person name="Kellner H."/>
            <person name="Castanera R."/>
            <person name="Alfaro M."/>
            <person name="Ramirez L."/>
            <person name="Pisabarro A.G."/>
            <person name="Kuo A."/>
            <person name="Tritt A."/>
            <person name="Lipzen A."/>
            <person name="He G."/>
            <person name="Yan M."/>
            <person name="Ng V."/>
            <person name="Cullen D."/>
            <person name="Martin F."/>
            <person name="Rosso M.-N."/>
            <person name="Henrissat B."/>
            <person name="Hibbett D."/>
            <person name="Martinez A.T."/>
            <person name="Grigoriev I.V."/>
        </authorList>
    </citation>
    <scope>NUCLEOTIDE SEQUENCE</scope>
    <source>
        <strain evidence="3">AH 40177</strain>
    </source>
</reference>
<feature type="transmembrane region" description="Helical" evidence="2">
    <location>
        <begin position="632"/>
        <end position="661"/>
    </location>
</feature>
<evidence type="ECO:0000256" key="2">
    <source>
        <dbReference type="SAM" id="Phobius"/>
    </source>
</evidence>
<protein>
    <submittedName>
        <fullName evidence="3">Uncharacterized protein</fullName>
    </submittedName>
</protein>
<feature type="region of interest" description="Disordered" evidence="1">
    <location>
        <begin position="778"/>
        <end position="797"/>
    </location>
</feature>
<feature type="compositionally biased region" description="Polar residues" evidence="1">
    <location>
        <begin position="47"/>
        <end position="65"/>
    </location>
</feature>
<evidence type="ECO:0000313" key="4">
    <source>
        <dbReference type="Proteomes" id="UP000772434"/>
    </source>
</evidence>
<dbReference type="EMBL" id="JADNRY010000001">
    <property type="protein sequence ID" value="KAF9078744.1"/>
    <property type="molecule type" value="Genomic_DNA"/>
</dbReference>
<proteinExistence type="predicted"/>
<feature type="transmembrane region" description="Helical" evidence="2">
    <location>
        <begin position="584"/>
        <end position="606"/>
    </location>
</feature>
<organism evidence="3 4">
    <name type="scientific">Rhodocollybia butyracea</name>
    <dbReference type="NCBI Taxonomy" id="206335"/>
    <lineage>
        <taxon>Eukaryota</taxon>
        <taxon>Fungi</taxon>
        <taxon>Dikarya</taxon>
        <taxon>Basidiomycota</taxon>
        <taxon>Agaricomycotina</taxon>
        <taxon>Agaricomycetes</taxon>
        <taxon>Agaricomycetidae</taxon>
        <taxon>Agaricales</taxon>
        <taxon>Marasmiineae</taxon>
        <taxon>Omphalotaceae</taxon>
        <taxon>Rhodocollybia</taxon>
    </lineage>
</organism>
<feature type="transmembrane region" description="Helical" evidence="2">
    <location>
        <begin position="706"/>
        <end position="729"/>
    </location>
</feature>
<keyword evidence="2" id="KW-0472">Membrane</keyword>
<accession>A0A9P5QB94</accession>
<name>A0A9P5QB94_9AGAR</name>
<feature type="compositionally biased region" description="Basic and acidic residues" evidence="1">
    <location>
        <begin position="778"/>
        <end position="791"/>
    </location>
</feature>
<dbReference type="AlphaFoldDB" id="A0A9P5QB94"/>
<feature type="transmembrane region" description="Helical" evidence="2">
    <location>
        <begin position="673"/>
        <end position="694"/>
    </location>
</feature>
<gene>
    <name evidence="3" type="ORF">BDP27DRAFT_1310109</name>
</gene>
<dbReference type="Proteomes" id="UP000772434">
    <property type="component" value="Unassembled WGS sequence"/>
</dbReference>
<dbReference type="OrthoDB" id="2657661at2759"/>